<evidence type="ECO:0000313" key="3">
    <source>
        <dbReference type="Proteomes" id="UP000238605"/>
    </source>
</evidence>
<dbReference type="EMBL" id="PSNX01000013">
    <property type="protein sequence ID" value="PPE65556.1"/>
    <property type="molecule type" value="Genomic_DNA"/>
</dbReference>
<accession>A0A2S5SS72</accession>
<dbReference type="Proteomes" id="UP000238605">
    <property type="component" value="Unassembled WGS sequence"/>
</dbReference>
<dbReference type="RefSeq" id="WP_104303379.1">
    <property type="nucleotide sequence ID" value="NZ_PSNX01000013.1"/>
</dbReference>
<comment type="caution">
    <text evidence="2">The sequence shown here is derived from an EMBL/GenBank/DDBJ whole genome shotgun (WGS) entry which is preliminary data.</text>
</comment>
<protein>
    <recommendedName>
        <fullName evidence="1">Glycosyltransferase 61 catalytic domain-containing protein</fullName>
    </recommendedName>
</protein>
<dbReference type="InterPro" id="IPR049625">
    <property type="entry name" value="Glyco_transf_61_cat"/>
</dbReference>
<evidence type="ECO:0000313" key="2">
    <source>
        <dbReference type="EMBL" id="PPE65556.1"/>
    </source>
</evidence>
<name>A0A2S5SS72_9BURK</name>
<dbReference type="OrthoDB" id="9804751at2"/>
<gene>
    <name evidence="2" type="ORF">C1704_14115</name>
</gene>
<organism evidence="2 3">
    <name type="scientific">Caldimonas caldifontis</name>
    <dbReference type="NCBI Taxonomy" id="1452508"/>
    <lineage>
        <taxon>Bacteria</taxon>
        <taxon>Pseudomonadati</taxon>
        <taxon>Pseudomonadota</taxon>
        <taxon>Betaproteobacteria</taxon>
        <taxon>Burkholderiales</taxon>
        <taxon>Sphaerotilaceae</taxon>
        <taxon>Caldimonas</taxon>
    </lineage>
</organism>
<dbReference type="AlphaFoldDB" id="A0A2S5SS72"/>
<evidence type="ECO:0000259" key="1">
    <source>
        <dbReference type="Pfam" id="PF04577"/>
    </source>
</evidence>
<proteinExistence type="predicted"/>
<dbReference type="Pfam" id="PF04577">
    <property type="entry name" value="Glyco_transf_61"/>
    <property type="match status" value="1"/>
</dbReference>
<dbReference type="GO" id="GO:0016757">
    <property type="term" value="F:glycosyltransferase activity"/>
    <property type="evidence" value="ECO:0007669"/>
    <property type="project" value="InterPro"/>
</dbReference>
<feature type="domain" description="Glycosyltransferase 61 catalytic" evidence="1">
    <location>
        <begin position="165"/>
        <end position="299"/>
    </location>
</feature>
<keyword evidence="3" id="KW-1185">Reference proteome</keyword>
<reference evidence="2 3" key="1">
    <citation type="submission" date="2018-02" db="EMBL/GenBank/DDBJ databases">
        <title>Reclassifiation of [Polyangium] brachysporum DSM 7029 as Guopingzhaonella breviflexa gen. nov., sp. nov., a member of the family Comamonadaceae.</title>
        <authorList>
            <person name="Tang B."/>
        </authorList>
    </citation>
    <scope>NUCLEOTIDE SEQUENCE [LARGE SCALE GENOMIC DNA]</scope>
    <source>
        <strain evidence="2 3">BCRC 80649</strain>
    </source>
</reference>
<sequence>MQLNLSLAKRVTRRLAVRRAPEFHTFASREWVLCPSERARIPPAIHLPGAIEKVRALSPWRNWDTERVLLAGGVIDHAASVAREISNVDLAGAFLYRGAAKLQPGFGEERWFGFGQDLGPREELDQVHLMTSQSGSHFFGTLMLDDMPLGLIPRPEDRCIAMVSKSYVHEAGYRALLGLPRPREVHHARIRRLVCYTDFAQNSFKQARYEQLRARLRAALAQDPQRVPSLGVYLRRGIGGEPRVLVNEAELERSLQALGFDILDPEHLSAREIAERSLDARVVVAVEGSHLSHAIFSAADQASFLVIQPPDRFALAYKEYTDRVGMRFALAVADPAPGGFTVALDDIHRLLEQLL</sequence>